<dbReference type="KEGG" id="ele:Elen_2848"/>
<sequence>MEGAGVKMRLRRRSAGRGRAPVRGGVGEAAPVGGGRQPRGPAAAFGPNGLAPASPAEGREAGRQRTHAMHDYRGLPTEARRETPGRKKWRGRRIVHSAHSLPCAGKRSVAGRSPARVPSCAPPPTRTDVSRETSRLTGMRAAPRAGRAARRQPRTGDWEPARQPGGCSLMFVETRHGKDIKAERGKKTGSRERPTMP</sequence>
<protein>
    <submittedName>
        <fullName evidence="2">Uncharacterized protein</fullName>
    </submittedName>
</protein>
<feature type="compositionally biased region" description="Basic residues" evidence="1">
    <location>
        <begin position="86"/>
        <end position="96"/>
    </location>
</feature>
<feature type="compositionally biased region" description="Basic and acidic residues" evidence="1">
    <location>
        <begin position="173"/>
        <end position="197"/>
    </location>
</feature>
<name>C8WN72_EGGLE</name>
<proteinExistence type="predicted"/>
<evidence type="ECO:0000313" key="3">
    <source>
        <dbReference type="Proteomes" id="UP000001377"/>
    </source>
</evidence>
<reference evidence="2 3" key="1">
    <citation type="journal article" date="2009" name="Stand. Genomic Sci.">
        <title>Complete genome sequence of Eggerthella lenta type strain (IPP VPI 0255).</title>
        <authorList>
            <person name="Saunders E."/>
            <person name="Pukall R."/>
            <person name="Abt B."/>
            <person name="Lapidus A."/>
            <person name="Glavina Del Rio T."/>
            <person name="Copeland A."/>
            <person name="Tice H."/>
            <person name="Cheng J.F."/>
            <person name="Lucas S."/>
            <person name="Chen F."/>
            <person name="Nolan M."/>
            <person name="Bruce D."/>
            <person name="Goodwin L."/>
            <person name="Pitluck S."/>
            <person name="Ivanova N."/>
            <person name="Mavromatis K."/>
            <person name="Ovchinnikova G."/>
            <person name="Pati A."/>
            <person name="Chen A."/>
            <person name="Palaniappan K."/>
            <person name="Land M."/>
            <person name="Hauser L."/>
            <person name="Chang Y.J."/>
            <person name="Jeffries C.D."/>
            <person name="Chain P."/>
            <person name="Meincke L."/>
            <person name="Sims D."/>
            <person name="Brettin T."/>
            <person name="Detter J.C."/>
            <person name="Goker M."/>
            <person name="Bristow J."/>
            <person name="Eisen J.A."/>
            <person name="Markowitz V."/>
            <person name="Hugenholtz P."/>
            <person name="Kyrpides N.C."/>
            <person name="Klenk H.P."/>
            <person name="Han C."/>
        </authorList>
    </citation>
    <scope>NUCLEOTIDE SEQUENCE [LARGE SCALE GENOMIC DNA]</scope>
    <source>
        <strain evidence="3">ATCC 25559 / DSM 2243 / CCUG 17323 / JCM 9979 / KCTC 3265 / NCTC 11813 / VPI 0255 / 1899 B</strain>
    </source>
</reference>
<feature type="compositionally biased region" description="Basic and acidic residues" evidence="1">
    <location>
        <begin position="57"/>
        <end position="85"/>
    </location>
</feature>
<feature type="compositionally biased region" description="Gly residues" evidence="1">
    <location>
        <begin position="24"/>
        <end position="37"/>
    </location>
</feature>
<dbReference type="HOGENOM" id="CLU_1382217_0_0_11"/>
<dbReference type="PaxDb" id="479437-Elen_2848"/>
<feature type="region of interest" description="Disordered" evidence="1">
    <location>
        <begin position="1"/>
        <end position="197"/>
    </location>
</feature>
<dbReference type="EMBL" id="CP001726">
    <property type="protein sequence ID" value="ACV56795.1"/>
    <property type="molecule type" value="Genomic_DNA"/>
</dbReference>
<dbReference type="Proteomes" id="UP000001377">
    <property type="component" value="Chromosome"/>
</dbReference>
<feature type="compositionally biased region" description="Low complexity" evidence="1">
    <location>
        <begin position="38"/>
        <end position="47"/>
    </location>
</feature>
<dbReference type="AlphaFoldDB" id="C8WN72"/>
<dbReference type="STRING" id="479437.Elen_2848"/>
<organism evidence="2 3">
    <name type="scientific">Eggerthella lenta (strain ATCC 25559 / DSM 2243 / CCUG 17323 / JCM 9979 / KCTC 3265 / NCTC 11813 / VPI 0255 / 1899 B)</name>
    <name type="common">Eubacterium lentum</name>
    <dbReference type="NCBI Taxonomy" id="479437"/>
    <lineage>
        <taxon>Bacteria</taxon>
        <taxon>Bacillati</taxon>
        <taxon>Actinomycetota</taxon>
        <taxon>Coriobacteriia</taxon>
        <taxon>Eggerthellales</taxon>
        <taxon>Eggerthellaceae</taxon>
        <taxon>Eggerthella</taxon>
    </lineage>
</organism>
<keyword evidence="3" id="KW-1185">Reference proteome</keyword>
<gene>
    <name evidence="2" type="ordered locus">Elen_2848</name>
</gene>
<evidence type="ECO:0000313" key="2">
    <source>
        <dbReference type="EMBL" id="ACV56795.1"/>
    </source>
</evidence>
<evidence type="ECO:0000256" key="1">
    <source>
        <dbReference type="SAM" id="MobiDB-lite"/>
    </source>
</evidence>
<accession>C8WN72</accession>